<feature type="domain" description="Methyltransferase" evidence="1">
    <location>
        <begin position="116"/>
        <end position="206"/>
    </location>
</feature>
<reference evidence="2 3" key="1">
    <citation type="submission" date="2021-01" db="EMBL/GenBank/DDBJ databases">
        <title>Whole genome shotgun sequence of Microbispora amethystogenes NBRC 101907.</title>
        <authorList>
            <person name="Komaki H."/>
            <person name="Tamura T."/>
        </authorList>
    </citation>
    <scope>NUCLEOTIDE SEQUENCE [LARGE SCALE GENOMIC DNA]</scope>
    <source>
        <strain evidence="2 3">NBRC 101907</strain>
    </source>
</reference>
<dbReference type="InterPro" id="IPR050508">
    <property type="entry name" value="Methyltransf_Superfamily"/>
</dbReference>
<keyword evidence="2" id="KW-0489">Methyltransferase</keyword>
<dbReference type="InterPro" id="IPR041698">
    <property type="entry name" value="Methyltransf_25"/>
</dbReference>
<dbReference type="CDD" id="cd02440">
    <property type="entry name" value="AdoMet_MTases"/>
    <property type="match status" value="1"/>
</dbReference>
<gene>
    <name evidence="2" type="ORF">Mam01_31740</name>
</gene>
<dbReference type="Gene3D" id="3.40.50.150">
    <property type="entry name" value="Vaccinia Virus protein VP39"/>
    <property type="match status" value="1"/>
</dbReference>
<evidence type="ECO:0000259" key="1">
    <source>
        <dbReference type="Pfam" id="PF13649"/>
    </source>
</evidence>
<dbReference type="Pfam" id="PF13649">
    <property type="entry name" value="Methyltransf_25"/>
    <property type="match status" value="1"/>
</dbReference>
<dbReference type="EMBL" id="BOOB01000020">
    <property type="protein sequence ID" value="GIH33010.1"/>
    <property type="molecule type" value="Genomic_DNA"/>
</dbReference>
<dbReference type="SUPFAM" id="SSF53335">
    <property type="entry name" value="S-adenosyl-L-methionine-dependent methyltransferases"/>
    <property type="match status" value="1"/>
</dbReference>
<sequence>MLAVRDEALAYGTAKALPEGLPEGPSRFSAPLPLPEATRQVRAARVAPEGRCRSQGLGWLVVIEPPYVRVARAAYDAMAEDYVDFTRHSLAGKPFERAMLASYAELVRTSGLPGPVAEVGCGTGRITAHLHALGLDVFGVDLSPGMIAVARRDHPHIRFEEGRLAALDIADESLSGVVAWYSIIHTPPEEHPAVLAEFHRVLAPGGHLLLAFQVGQAGDEPFHLAEAFGHQVALDFHRVSPDHLTRLLADAGVPVIARLLCEREESERTPQAYLVARKR</sequence>
<dbReference type="InterPro" id="IPR029063">
    <property type="entry name" value="SAM-dependent_MTases_sf"/>
</dbReference>
<proteinExistence type="predicted"/>
<accession>A0ABQ4FDX8</accession>
<organism evidence="2 3">
    <name type="scientific">Microbispora amethystogenes</name>
    <dbReference type="NCBI Taxonomy" id="1427754"/>
    <lineage>
        <taxon>Bacteria</taxon>
        <taxon>Bacillati</taxon>
        <taxon>Actinomycetota</taxon>
        <taxon>Actinomycetes</taxon>
        <taxon>Streptosporangiales</taxon>
        <taxon>Streptosporangiaceae</taxon>
        <taxon>Microbispora</taxon>
    </lineage>
</organism>
<dbReference type="GO" id="GO:0032259">
    <property type="term" value="P:methylation"/>
    <property type="evidence" value="ECO:0007669"/>
    <property type="project" value="UniProtKB-KW"/>
</dbReference>
<protein>
    <submittedName>
        <fullName evidence="2">Methyltransferase</fullName>
    </submittedName>
</protein>
<dbReference type="Proteomes" id="UP000651728">
    <property type="component" value="Unassembled WGS sequence"/>
</dbReference>
<dbReference type="PANTHER" id="PTHR42912">
    <property type="entry name" value="METHYLTRANSFERASE"/>
    <property type="match status" value="1"/>
</dbReference>
<evidence type="ECO:0000313" key="3">
    <source>
        <dbReference type="Proteomes" id="UP000651728"/>
    </source>
</evidence>
<name>A0ABQ4FDX8_9ACTN</name>
<evidence type="ECO:0000313" key="2">
    <source>
        <dbReference type="EMBL" id="GIH33010.1"/>
    </source>
</evidence>
<comment type="caution">
    <text evidence="2">The sequence shown here is derived from an EMBL/GenBank/DDBJ whole genome shotgun (WGS) entry which is preliminary data.</text>
</comment>
<keyword evidence="3" id="KW-1185">Reference proteome</keyword>
<keyword evidence="2" id="KW-0808">Transferase</keyword>
<dbReference type="GO" id="GO:0008168">
    <property type="term" value="F:methyltransferase activity"/>
    <property type="evidence" value="ECO:0007669"/>
    <property type="project" value="UniProtKB-KW"/>
</dbReference>